<reference evidence="8 9" key="1">
    <citation type="submission" date="2019-07" db="EMBL/GenBank/DDBJ databases">
        <authorList>
            <person name="Friedrich A."/>
            <person name="Schacherer J."/>
        </authorList>
    </citation>
    <scope>NUCLEOTIDE SEQUENCE [LARGE SCALE GENOMIC DNA]</scope>
</reference>
<protein>
    <submittedName>
        <fullName evidence="8">DEBR0S1_21682g1_1</fullName>
    </submittedName>
</protein>
<keyword evidence="9" id="KW-1185">Reference proteome</keyword>
<comment type="similarity">
    <text evidence="1">Belongs to the aldo/keto reductase family.</text>
</comment>
<dbReference type="Gene3D" id="3.20.20.100">
    <property type="entry name" value="NADP-dependent oxidoreductase domain"/>
    <property type="match status" value="1"/>
</dbReference>
<dbReference type="Pfam" id="PF00248">
    <property type="entry name" value="Aldo_ket_red"/>
    <property type="match status" value="1"/>
</dbReference>
<evidence type="ECO:0000313" key="8">
    <source>
        <dbReference type="EMBL" id="VUG16634.1"/>
    </source>
</evidence>
<evidence type="ECO:0000256" key="1">
    <source>
        <dbReference type="ARBA" id="ARBA00007905"/>
    </source>
</evidence>
<dbReference type="AlphaFoldDB" id="A0A7D9CVH7"/>
<evidence type="ECO:0000256" key="5">
    <source>
        <dbReference type="PIRSR" id="PIRSR000097-2"/>
    </source>
</evidence>
<dbReference type="PANTHER" id="PTHR43827">
    <property type="entry name" value="2,5-DIKETO-D-GLUCONIC ACID REDUCTASE"/>
    <property type="match status" value="1"/>
</dbReference>
<dbReference type="InterPro" id="IPR044494">
    <property type="entry name" value="AKR3C2/3"/>
</dbReference>
<name>A0A7D9CVH7_DEKBR</name>
<feature type="active site" description="Proton donor" evidence="4">
    <location>
        <position position="70"/>
    </location>
</feature>
<keyword evidence="3" id="KW-0560">Oxidoreductase</keyword>
<dbReference type="PIRSF" id="PIRSF000097">
    <property type="entry name" value="AKR"/>
    <property type="match status" value="1"/>
</dbReference>
<gene>
    <name evidence="8" type="ORF">DEBR0S1_21682G</name>
</gene>
<dbReference type="Proteomes" id="UP000478008">
    <property type="component" value="Unassembled WGS sequence"/>
</dbReference>
<dbReference type="InterPro" id="IPR020471">
    <property type="entry name" value="AKR"/>
</dbReference>
<dbReference type="EMBL" id="CABFWN010000001">
    <property type="protein sequence ID" value="VUG16634.1"/>
    <property type="molecule type" value="Genomic_DNA"/>
</dbReference>
<dbReference type="CDD" id="cd19120">
    <property type="entry name" value="AKR_AKR3C2-3"/>
    <property type="match status" value="1"/>
</dbReference>
<organism evidence="8 9">
    <name type="scientific">Dekkera bruxellensis</name>
    <name type="common">Brettanomyces custersii</name>
    <dbReference type="NCBI Taxonomy" id="5007"/>
    <lineage>
        <taxon>Eukaryota</taxon>
        <taxon>Fungi</taxon>
        <taxon>Dikarya</taxon>
        <taxon>Ascomycota</taxon>
        <taxon>Saccharomycotina</taxon>
        <taxon>Pichiomycetes</taxon>
        <taxon>Pichiales</taxon>
        <taxon>Pichiaceae</taxon>
        <taxon>Brettanomyces</taxon>
    </lineage>
</organism>
<feature type="binding site" evidence="5">
    <location>
        <position position="132"/>
    </location>
    <ligand>
        <name>substrate</name>
    </ligand>
</feature>
<dbReference type="InterPro" id="IPR036812">
    <property type="entry name" value="NAD(P)_OxRdtase_dom_sf"/>
</dbReference>
<dbReference type="GO" id="GO:0016616">
    <property type="term" value="F:oxidoreductase activity, acting on the CH-OH group of donors, NAD or NADP as acceptor"/>
    <property type="evidence" value="ECO:0007669"/>
    <property type="project" value="UniProtKB-ARBA"/>
</dbReference>
<evidence type="ECO:0000313" key="9">
    <source>
        <dbReference type="Proteomes" id="UP000478008"/>
    </source>
</evidence>
<dbReference type="InterPro" id="IPR023210">
    <property type="entry name" value="NADP_OxRdtase_dom"/>
</dbReference>
<evidence type="ECO:0000256" key="2">
    <source>
        <dbReference type="ARBA" id="ARBA00022857"/>
    </source>
</evidence>
<dbReference type="PANTHER" id="PTHR43827:SF3">
    <property type="entry name" value="NADP-DEPENDENT OXIDOREDUCTASE DOMAIN-CONTAINING PROTEIN"/>
    <property type="match status" value="1"/>
</dbReference>
<feature type="domain" description="NADP-dependent oxidoreductase" evidence="7">
    <location>
        <begin position="42"/>
        <end position="287"/>
    </location>
</feature>
<dbReference type="PRINTS" id="PR00069">
    <property type="entry name" value="ALDKETRDTASE"/>
</dbReference>
<accession>A0A7D9CVH7</accession>
<evidence type="ECO:0000256" key="6">
    <source>
        <dbReference type="PIRSR" id="PIRSR000097-3"/>
    </source>
</evidence>
<proteinExistence type="inferred from homology"/>
<evidence type="ECO:0000259" key="7">
    <source>
        <dbReference type="Pfam" id="PF00248"/>
    </source>
</evidence>
<sequence length="322" mass="36630">MINFPQFFTLPSGDKIPVIGFGSGTKWQLKKKSENGGAENSKDVIDQDLVNMLKLAVKHGFVHLDTAECYTTRRDVGEALKQINLPRDELWITDKYHCTGKDGMGNSRGPYGSLKEGLKLMGIDYVDLFLVHTCYFNEAYPIEKIWPEMERLKDEGLAHHIGVSNFDVTTLRKVLKLARHKPEVCQIEFHPYLQNQSTGIINFLKSNNILVEAYAPLAPLSRAKDGPLNEVLEKLSKKYGRSTTQILLKWVHQQGIVTLTTTSKESRMDDILDVFDFSLSPEDAKLISDTGNSYFFRAFNIPPLPTYDEELKKEKKFVLMHT</sequence>
<dbReference type="SUPFAM" id="SSF51430">
    <property type="entry name" value="NAD(P)-linked oxidoreductase"/>
    <property type="match status" value="1"/>
</dbReference>
<dbReference type="GO" id="GO:0016652">
    <property type="term" value="F:oxidoreductase activity, acting on NAD(P)H as acceptor"/>
    <property type="evidence" value="ECO:0007669"/>
    <property type="project" value="InterPro"/>
</dbReference>
<evidence type="ECO:0000256" key="3">
    <source>
        <dbReference type="ARBA" id="ARBA00023002"/>
    </source>
</evidence>
<keyword evidence="2" id="KW-0521">NADP</keyword>
<feature type="site" description="Lowers pKa of active site Tyr" evidence="6">
    <location>
        <position position="95"/>
    </location>
</feature>
<evidence type="ECO:0000256" key="4">
    <source>
        <dbReference type="PIRSR" id="PIRSR000097-1"/>
    </source>
</evidence>